<dbReference type="AlphaFoldDB" id="A0A9N9Y3Y3"/>
<dbReference type="Pfam" id="PF10311">
    <property type="entry name" value="Ilm1"/>
    <property type="match status" value="1"/>
</dbReference>
<dbReference type="OrthoDB" id="5299849at2759"/>
<organism evidence="2 3">
    <name type="scientific">Clonostachys byssicola</name>
    <dbReference type="NCBI Taxonomy" id="160290"/>
    <lineage>
        <taxon>Eukaryota</taxon>
        <taxon>Fungi</taxon>
        <taxon>Dikarya</taxon>
        <taxon>Ascomycota</taxon>
        <taxon>Pezizomycotina</taxon>
        <taxon>Sordariomycetes</taxon>
        <taxon>Hypocreomycetidae</taxon>
        <taxon>Hypocreales</taxon>
        <taxon>Bionectriaceae</taxon>
        <taxon>Clonostachys</taxon>
    </lineage>
</organism>
<evidence type="ECO:0000313" key="3">
    <source>
        <dbReference type="Proteomes" id="UP000754883"/>
    </source>
</evidence>
<dbReference type="EMBL" id="CABFNO020001443">
    <property type="protein sequence ID" value="CAG9987867.1"/>
    <property type="molecule type" value="Genomic_DNA"/>
</dbReference>
<accession>A0A9N9Y3Y3</accession>
<gene>
    <name evidence="2" type="ORF">CBYS24578_00010510</name>
</gene>
<feature type="transmembrane region" description="Helical" evidence="1">
    <location>
        <begin position="150"/>
        <end position="169"/>
    </location>
</feature>
<comment type="caution">
    <text evidence="2">The sequence shown here is derived from an EMBL/GenBank/DDBJ whole genome shotgun (WGS) entry which is preliminary data.</text>
</comment>
<evidence type="ECO:0000256" key="1">
    <source>
        <dbReference type="SAM" id="Phobius"/>
    </source>
</evidence>
<sequence length="190" mass="21377">MALITSTTIITSVSLFHLTLAFFFLSNPRTINEQALVWVLGNSMGMPNSRGFETQSHPLGLLSVVLALVGISDLVSLSMPEEITLIYYWGAQAPIRSLFFMITLLYAFLTGPSSPFFAPANPRGRFAHPSAHNPSYTPGTWGGDTLKNRVAFTFLFLEMISWFWVWITLREERQALVQKLRKRSGEDKDD</sequence>
<dbReference type="Proteomes" id="UP000754883">
    <property type="component" value="Unassembled WGS sequence"/>
</dbReference>
<feature type="transmembrane region" description="Helical" evidence="1">
    <location>
        <begin position="7"/>
        <end position="25"/>
    </location>
</feature>
<dbReference type="PANTHER" id="PTHR28029">
    <property type="entry name" value="PROTEIN ILM1"/>
    <property type="match status" value="1"/>
</dbReference>
<proteinExistence type="predicted"/>
<keyword evidence="1" id="KW-0812">Transmembrane</keyword>
<protein>
    <recommendedName>
        <fullName evidence="4">Increased loss of mitochondrial DNA protein 1</fullName>
    </recommendedName>
</protein>
<name>A0A9N9Y3Y3_9HYPO</name>
<reference evidence="2 3" key="2">
    <citation type="submission" date="2021-10" db="EMBL/GenBank/DDBJ databases">
        <authorList>
            <person name="Piombo E."/>
        </authorList>
    </citation>
    <scope>NUCLEOTIDE SEQUENCE [LARGE SCALE GENOMIC DNA]</scope>
</reference>
<evidence type="ECO:0000313" key="2">
    <source>
        <dbReference type="EMBL" id="CAG9987867.1"/>
    </source>
</evidence>
<reference evidence="3" key="1">
    <citation type="submission" date="2019-06" db="EMBL/GenBank/DDBJ databases">
        <authorList>
            <person name="Broberg M."/>
        </authorList>
    </citation>
    <scope>NUCLEOTIDE SEQUENCE [LARGE SCALE GENOMIC DNA]</scope>
</reference>
<feature type="transmembrane region" description="Helical" evidence="1">
    <location>
        <begin position="86"/>
        <end position="109"/>
    </location>
</feature>
<keyword evidence="1" id="KW-0472">Membrane</keyword>
<dbReference type="InterPro" id="IPR018815">
    <property type="entry name" value="Incr_loss_mito_DNA_1"/>
</dbReference>
<dbReference type="PANTHER" id="PTHR28029:SF1">
    <property type="entry name" value="PROTEIN ILM1"/>
    <property type="match status" value="1"/>
</dbReference>
<evidence type="ECO:0008006" key="4">
    <source>
        <dbReference type="Google" id="ProtNLM"/>
    </source>
</evidence>
<keyword evidence="1" id="KW-1133">Transmembrane helix</keyword>
<keyword evidence="3" id="KW-1185">Reference proteome</keyword>